<dbReference type="AlphaFoldDB" id="A0A0L0DG89"/>
<feature type="region of interest" description="Disordered" evidence="1">
    <location>
        <begin position="397"/>
        <end position="435"/>
    </location>
</feature>
<dbReference type="RefSeq" id="XP_013756272.1">
    <property type="nucleotide sequence ID" value="XM_013900818.1"/>
</dbReference>
<name>A0A0L0DG89_THETB</name>
<feature type="compositionally biased region" description="Basic and acidic residues" evidence="1">
    <location>
        <begin position="397"/>
        <end position="410"/>
    </location>
</feature>
<reference evidence="2 3" key="1">
    <citation type="submission" date="2010-05" db="EMBL/GenBank/DDBJ databases">
        <title>The Genome Sequence of Thecamonas trahens ATCC 50062.</title>
        <authorList>
            <consortium name="The Broad Institute Genome Sequencing Platform"/>
            <person name="Russ C."/>
            <person name="Cuomo C."/>
            <person name="Shea T."/>
            <person name="Young S.K."/>
            <person name="Zeng Q."/>
            <person name="Koehrsen M."/>
            <person name="Haas B."/>
            <person name="Borodovsky M."/>
            <person name="Guigo R."/>
            <person name="Alvarado L."/>
            <person name="Berlin A."/>
            <person name="Bochicchio J."/>
            <person name="Borenstein D."/>
            <person name="Chapman S."/>
            <person name="Chen Z."/>
            <person name="Freedman E."/>
            <person name="Gellesch M."/>
            <person name="Goldberg J."/>
            <person name="Griggs A."/>
            <person name="Gujja S."/>
            <person name="Heilman E."/>
            <person name="Heiman D."/>
            <person name="Hepburn T."/>
            <person name="Howarth C."/>
            <person name="Jen D."/>
            <person name="Larson L."/>
            <person name="Mehta T."/>
            <person name="Park D."/>
            <person name="Pearson M."/>
            <person name="Roberts A."/>
            <person name="Saif S."/>
            <person name="Shenoy N."/>
            <person name="Sisk P."/>
            <person name="Stolte C."/>
            <person name="Sykes S."/>
            <person name="Thomson T."/>
            <person name="Walk T."/>
            <person name="White J."/>
            <person name="Yandava C."/>
            <person name="Burger G."/>
            <person name="Gray M.W."/>
            <person name="Holland P.W.H."/>
            <person name="King N."/>
            <person name="Lang F.B.F."/>
            <person name="Roger A.J."/>
            <person name="Ruiz-Trillo I."/>
            <person name="Lander E."/>
            <person name="Nusbaum C."/>
        </authorList>
    </citation>
    <scope>NUCLEOTIDE SEQUENCE [LARGE SCALE GENOMIC DNA]</scope>
    <source>
        <strain evidence="2 3">ATCC 50062</strain>
    </source>
</reference>
<evidence type="ECO:0000313" key="3">
    <source>
        <dbReference type="Proteomes" id="UP000054408"/>
    </source>
</evidence>
<protein>
    <submittedName>
        <fullName evidence="2">Uncharacterized protein</fullName>
    </submittedName>
</protein>
<evidence type="ECO:0000313" key="2">
    <source>
        <dbReference type="EMBL" id="KNC51352.1"/>
    </source>
</evidence>
<evidence type="ECO:0000256" key="1">
    <source>
        <dbReference type="SAM" id="MobiDB-lite"/>
    </source>
</evidence>
<organism evidence="2 3">
    <name type="scientific">Thecamonas trahens ATCC 50062</name>
    <dbReference type="NCBI Taxonomy" id="461836"/>
    <lineage>
        <taxon>Eukaryota</taxon>
        <taxon>Apusozoa</taxon>
        <taxon>Apusomonadida</taxon>
        <taxon>Apusomonadidae</taxon>
        <taxon>Thecamonas</taxon>
    </lineage>
</organism>
<dbReference type="GeneID" id="25566299"/>
<dbReference type="Proteomes" id="UP000054408">
    <property type="component" value="Unassembled WGS sequence"/>
</dbReference>
<sequence>MTSSTASAFDALCGELEVVRQRAGGRRGKTKRHALLELEEVLGHGFARLGAVAMRRLRQVAWDIGVTAMVFDTVADAAEARGSETGWDVTQRLVHIAGTLISGLGRASAYLADRRLGAVLMRLVADCPLPAVATALIHSVSDVLGFGRGRGPVRTHAVRDAASTRAFESLLSRLRHPIPLSAVLRLLRRIVASSPAALRAFVNANGGADSMLLDMLASSHNPSVLMRVLDVITALVMASSDERDFYMRANVSAAAAAVAHKVEGHASLLLDVTTADSPKKRLADLAAAARLVQNAWRSHRAWRAWKLLKSYVVRVQRKLRGRIEASRAAAARGRDSQWTTVATKHKAKARELKRKQEELEFVAQLPADRVSGWKRIRAAILIQQVWRKRLQAIRERKAQASGAARDKPDVGEGDGADAENVVPEADPADVGLPTRKPLTAQRLRAHHDAIRTKLAHYKTVSGPTSAKKLAELRVRVEDATSAAQRRAAILPS</sequence>
<gene>
    <name evidence="2" type="ORF">AMSG_07367</name>
</gene>
<accession>A0A0L0DG89</accession>
<dbReference type="EMBL" id="GL349466">
    <property type="protein sequence ID" value="KNC51352.1"/>
    <property type="molecule type" value="Genomic_DNA"/>
</dbReference>
<keyword evidence="3" id="KW-1185">Reference proteome</keyword>
<proteinExistence type="predicted"/>